<organism evidence="2 3">
    <name type="scientific">Pseudidiomarina marina</name>
    <dbReference type="NCBI Taxonomy" id="502366"/>
    <lineage>
        <taxon>Bacteria</taxon>
        <taxon>Pseudomonadati</taxon>
        <taxon>Pseudomonadota</taxon>
        <taxon>Gammaproteobacteria</taxon>
        <taxon>Alteromonadales</taxon>
        <taxon>Idiomarinaceae</taxon>
        <taxon>Pseudidiomarina</taxon>
    </lineage>
</organism>
<protein>
    <recommendedName>
        <fullName evidence="4">Type II secretion system protein</fullName>
    </recommendedName>
</protein>
<keyword evidence="3" id="KW-1185">Reference proteome</keyword>
<dbReference type="Proteomes" id="UP000288127">
    <property type="component" value="Unassembled WGS sequence"/>
</dbReference>
<gene>
    <name evidence="2" type="ORF">CWI76_04835</name>
</gene>
<keyword evidence="1" id="KW-0472">Membrane</keyword>
<evidence type="ECO:0008006" key="4">
    <source>
        <dbReference type="Google" id="ProtNLM"/>
    </source>
</evidence>
<dbReference type="OrthoDB" id="6238200at2"/>
<dbReference type="RefSeq" id="WP_126759194.1">
    <property type="nucleotide sequence ID" value="NZ_PIPZ01000001.1"/>
</dbReference>
<comment type="caution">
    <text evidence="2">The sequence shown here is derived from an EMBL/GenBank/DDBJ whole genome shotgun (WGS) entry which is preliminary data.</text>
</comment>
<feature type="transmembrane region" description="Helical" evidence="1">
    <location>
        <begin position="6"/>
        <end position="25"/>
    </location>
</feature>
<proteinExistence type="predicted"/>
<keyword evidence="1" id="KW-1133">Transmembrane helix</keyword>
<name>A0A432YKT0_9GAMM</name>
<evidence type="ECO:0000313" key="2">
    <source>
        <dbReference type="EMBL" id="RUO61573.1"/>
    </source>
</evidence>
<evidence type="ECO:0000256" key="1">
    <source>
        <dbReference type="SAM" id="Phobius"/>
    </source>
</evidence>
<dbReference type="AlphaFoldDB" id="A0A432YKT0"/>
<evidence type="ECO:0000313" key="3">
    <source>
        <dbReference type="Proteomes" id="UP000288127"/>
    </source>
</evidence>
<reference evidence="3" key="1">
    <citation type="journal article" date="2018" name="Front. Microbiol.">
        <title>Genome-Based Analysis Reveals the Taxonomy and Diversity of the Family Idiomarinaceae.</title>
        <authorList>
            <person name="Liu Y."/>
            <person name="Lai Q."/>
            <person name="Shao Z."/>
        </authorList>
    </citation>
    <scope>NUCLEOTIDE SEQUENCE [LARGE SCALE GENOMIC DNA]</scope>
    <source>
        <strain evidence="3">PIM1</strain>
    </source>
</reference>
<keyword evidence="1" id="KW-0812">Transmembrane</keyword>
<sequence>MKRLGFVMLEVITAIVIVSSLLLMINQAWVFKSSQQQRYDWIVDAEQLRLVATDFWAKNGAPPSTMADLFTEREIEQFRLPWLQQWQFAYNAEWLELSVVAPSSAQAGWLAQQIAGAFSRENEFVMPVWQPHAQSATSEIYLHRVEQSEKPYLNAMATELDMGLFDIINVNNLDMQRLTADNVRTDELEATSLKTTELFVTTLYAHDVITPTTSLQEVTDRLAEYVELWKECQLQGKCS</sequence>
<dbReference type="EMBL" id="PIPZ01000001">
    <property type="protein sequence ID" value="RUO61573.1"/>
    <property type="molecule type" value="Genomic_DNA"/>
</dbReference>
<accession>A0A432YKT0</accession>